<evidence type="ECO:0000259" key="2">
    <source>
        <dbReference type="Pfam" id="PF13229"/>
    </source>
</evidence>
<evidence type="ECO:0000313" key="3">
    <source>
        <dbReference type="EMBL" id="TNJ67581.1"/>
    </source>
</evidence>
<protein>
    <recommendedName>
        <fullName evidence="2">Right handed beta helix domain-containing protein</fullName>
    </recommendedName>
</protein>
<reference evidence="3 4" key="1">
    <citation type="submission" date="2019-05" db="EMBL/GenBank/DDBJ databases">
        <title>We sequenced the genome of Paenibacillus hemerocallicola KCTC 33185 for further insight into its adaptation and study the phylogeny of Paenibacillus.</title>
        <authorList>
            <person name="Narsing Rao M.P."/>
        </authorList>
    </citation>
    <scope>NUCLEOTIDE SEQUENCE [LARGE SCALE GENOMIC DNA]</scope>
    <source>
        <strain evidence="3 4">KCTC 33185</strain>
    </source>
</reference>
<dbReference type="InterPro" id="IPR012334">
    <property type="entry name" value="Pectin_lyas_fold"/>
</dbReference>
<dbReference type="InterPro" id="IPR006311">
    <property type="entry name" value="TAT_signal"/>
</dbReference>
<dbReference type="InterPro" id="IPR011050">
    <property type="entry name" value="Pectin_lyase_fold/virulence"/>
</dbReference>
<evidence type="ECO:0000313" key="4">
    <source>
        <dbReference type="Proteomes" id="UP000307943"/>
    </source>
</evidence>
<evidence type="ECO:0000256" key="1">
    <source>
        <dbReference type="SAM" id="SignalP"/>
    </source>
</evidence>
<organism evidence="3 4">
    <name type="scientific">Paenibacillus hemerocallicola</name>
    <dbReference type="NCBI Taxonomy" id="1172614"/>
    <lineage>
        <taxon>Bacteria</taxon>
        <taxon>Bacillati</taxon>
        <taxon>Bacillota</taxon>
        <taxon>Bacilli</taxon>
        <taxon>Bacillales</taxon>
        <taxon>Paenibacillaceae</taxon>
        <taxon>Paenibacillus</taxon>
    </lineage>
</organism>
<comment type="caution">
    <text evidence="3">The sequence shown here is derived from an EMBL/GenBank/DDBJ whole genome shotgun (WGS) entry which is preliminary data.</text>
</comment>
<gene>
    <name evidence="3" type="ORF">FE784_04145</name>
</gene>
<dbReference type="SUPFAM" id="SSF51126">
    <property type="entry name" value="Pectin lyase-like"/>
    <property type="match status" value="2"/>
</dbReference>
<dbReference type="SMART" id="SM00710">
    <property type="entry name" value="PbH1"/>
    <property type="match status" value="8"/>
</dbReference>
<dbReference type="Proteomes" id="UP000307943">
    <property type="component" value="Unassembled WGS sequence"/>
</dbReference>
<dbReference type="Gene3D" id="2.160.20.10">
    <property type="entry name" value="Single-stranded right-handed beta-helix, Pectin lyase-like"/>
    <property type="match status" value="1"/>
</dbReference>
<dbReference type="AlphaFoldDB" id="A0A5C4TEZ2"/>
<proteinExistence type="predicted"/>
<dbReference type="Pfam" id="PF13229">
    <property type="entry name" value="Beta_helix"/>
    <property type="match status" value="1"/>
</dbReference>
<dbReference type="PROSITE" id="PS51318">
    <property type="entry name" value="TAT"/>
    <property type="match status" value="1"/>
</dbReference>
<accession>A0A5C4TEZ2</accession>
<dbReference type="EMBL" id="VDCQ01000004">
    <property type="protein sequence ID" value="TNJ67581.1"/>
    <property type="molecule type" value="Genomic_DNA"/>
</dbReference>
<keyword evidence="1" id="KW-0732">Signal</keyword>
<feature type="chain" id="PRO_5038447278" description="Right handed beta helix domain-containing protein" evidence="1">
    <location>
        <begin position="30"/>
        <end position="709"/>
    </location>
</feature>
<sequence>MEQARMEQTMSRRKLLAAMGMAGAAAALGGTAFGSAQGKGQQTVSGAVYGGNGGCSRCVEPATIAQIRSWTTPAADDVYYVTDAGQEGLFVYDAADTVSADNTGTILVSASGARYRRTFDGAANVKWFGAKGDGVADDTNAIQLAIDSYSNVYFPPGDYKIGNPLFLRDRSCIRGTRSAKIFMESNPTGINMLNAKDKRSITIDGLSIEGVTGAGVSFPPAGVIDGQGVTLAIYGCKDVLVTNCYFTRNGEGSGNIYISKCKDVIVSNNMIEKSENGICLDNWYGEDATPGGTHCENITIADNVISDMGGRGIAADLMENAARHSNLTIVGNTIRAAAWAGIQVNARGAAIVGNMVDGKRDSGISTVGGQQSLPTYYGFLSNLGCSNLHLADNVFTEIYQYCVKITRGSNVSIAGNRLSFAVSYINRSTLQVVNIHSSAFKMILMDWNPGTSVPPLTIAIDNNIMENDRSPADNQPASDLIYLNDYSDDTAIASEANFQVTNNSMRSKAFGNVIQLYKVNNQKRGRMVISGNNIASPANRGNGVVALRLEELYVENNCIAGVGTGIVMGPVGTILSQGNTIRNYLSAYKFSLGDLNAEIDRLAVGDTIIGNPGANMYVFNGAAPNSYVVTSSNGAGMKFVDVDLDKVKGTYYPARLVYDQASDTAPTAGRWAVGDKVTIRSATPGGYAAFVCVTAGNPGVWKRFGAIES</sequence>
<keyword evidence="4" id="KW-1185">Reference proteome</keyword>
<name>A0A5C4TEZ2_9BACL</name>
<dbReference type="RefSeq" id="WP_139600867.1">
    <property type="nucleotide sequence ID" value="NZ_VDCQ01000004.1"/>
</dbReference>
<dbReference type="InterPro" id="IPR039448">
    <property type="entry name" value="Beta_helix"/>
</dbReference>
<feature type="signal peptide" evidence="1">
    <location>
        <begin position="1"/>
        <end position="29"/>
    </location>
</feature>
<dbReference type="OrthoDB" id="2492682at2"/>
<feature type="domain" description="Right handed beta helix" evidence="2">
    <location>
        <begin position="189"/>
        <end position="353"/>
    </location>
</feature>
<dbReference type="InterPro" id="IPR006626">
    <property type="entry name" value="PbH1"/>
</dbReference>